<protein>
    <submittedName>
        <fullName evidence="2">Uncharacterized protein</fullName>
    </submittedName>
</protein>
<evidence type="ECO:0000313" key="3">
    <source>
        <dbReference type="Proteomes" id="UP000199437"/>
    </source>
</evidence>
<organism evidence="2 3">
    <name type="scientific">Roseivirga pacifica</name>
    <dbReference type="NCBI Taxonomy" id="1267423"/>
    <lineage>
        <taxon>Bacteria</taxon>
        <taxon>Pseudomonadati</taxon>
        <taxon>Bacteroidota</taxon>
        <taxon>Cytophagia</taxon>
        <taxon>Cytophagales</taxon>
        <taxon>Roseivirgaceae</taxon>
        <taxon>Roseivirga</taxon>
    </lineage>
</organism>
<dbReference type="RefSeq" id="WP_162844609.1">
    <property type="nucleotide sequence ID" value="NZ_FOIR01000004.1"/>
</dbReference>
<sequence>MECKGKELFENKVVDGGISGETEDGRQESEVGSRKLDNGRQVAED</sequence>
<evidence type="ECO:0000256" key="1">
    <source>
        <dbReference type="SAM" id="MobiDB-lite"/>
    </source>
</evidence>
<dbReference type="Proteomes" id="UP000199437">
    <property type="component" value="Unassembled WGS sequence"/>
</dbReference>
<dbReference type="EMBL" id="FOIR01000004">
    <property type="protein sequence ID" value="SEW39722.1"/>
    <property type="molecule type" value="Genomic_DNA"/>
</dbReference>
<dbReference type="AlphaFoldDB" id="A0A1I0RFS3"/>
<keyword evidence="3" id="KW-1185">Reference proteome</keyword>
<gene>
    <name evidence="2" type="ORF">SAMN05216290_3484</name>
</gene>
<reference evidence="3" key="1">
    <citation type="submission" date="2016-10" db="EMBL/GenBank/DDBJ databases">
        <authorList>
            <person name="Varghese N."/>
            <person name="Submissions S."/>
        </authorList>
    </citation>
    <scope>NUCLEOTIDE SEQUENCE [LARGE SCALE GENOMIC DNA]</scope>
    <source>
        <strain evidence="3">CGMCC 1.12402</strain>
    </source>
</reference>
<feature type="compositionally biased region" description="Basic and acidic residues" evidence="1">
    <location>
        <begin position="23"/>
        <end position="45"/>
    </location>
</feature>
<dbReference type="GeneID" id="99988790"/>
<name>A0A1I0RFS3_9BACT</name>
<evidence type="ECO:0000313" key="2">
    <source>
        <dbReference type="EMBL" id="SEW39722.1"/>
    </source>
</evidence>
<feature type="region of interest" description="Disordered" evidence="1">
    <location>
        <begin position="14"/>
        <end position="45"/>
    </location>
</feature>
<accession>A0A1I0RFS3</accession>
<proteinExistence type="predicted"/>